<dbReference type="Proteomes" id="UP001221757">
    <property type="component" value="Unassembled WGS sequence"/>
</dbReference>
<feature type="region of interest" description="Disordered" evidence="1">
    <location>
        <begin position="230"/>
        <end position="262"/>
    </location>
</feature>
<name>A0AAD7DJT8_MYCRO</name>
<feature type="compositionally biased region" description="Basic and acidic residues" evidence="1">
    <location>
        <begin position="230"/>
        <end position="245"/>
    </location>
</feature>
<protein>
    <submittedName>
        <fullName evidence="2">Uncharacterized protein</fullName>
    </submittedName>
</protein>
<feature type="region of interest" description="Disordered" evidence="1">
    <location>
        <begin position="171"/>
        <end position="206"/>
    </location>
</feature>
<sequence>MEKMERGGRSGVGWHVYRAPEGGNTTHQAHPARTHPTSYPPSVAFVAMSAHAQLPVAFGSPALGRAPPLVGHAPNAENCAGVFSERVLAVLRHLRRRVARALRGEVAANITPRVASRPELGAGGSAGEICSVEGGGRMRRYCITEVAGAETHRALMARAAGLIRVRRWWRPPSRGGESGDAQGPDGARGGLDTGAPLAETSGSFPRRTRERCRTPIVLIYRSASCRVRAGDGEEHDEQSFKKQEAHQLPARPAAEGRYGGSDEPWQSLPVTWSRRVKEPNRCNVDGFKFLSAVGDTYAHGTWDQQNHLAMRAPAVRIDLSKIVLARGEVPAARMSPPPSNEELQLVFLLVLPYVDSPRNYFSRNALRNVGNRTLINSALHLPRLGEDGPCPKLESFAAQFVGADANSRIPAVSVQITIELATASASGDIRARLELVLVRIRTRRAGSSNEALKMVSGGNFKSVVPPVSGSAGPGNWNAMETILINGPPDLWR</sequence>
<keyword evidence="3" id="KW-1185">Reference proteome</keyword>
<comment type="caution">
    <text evidence="2">The sequence shown here is derived from an EMBL/GenBank/DDBJ whole genome shotgun (WGS) entry which is preliminary data.</text>
</comment>
<evidence type="ECO:0000256" key="1">
    <source>
        <dbReference type="SAM" id="MobiDB-lite"/>
    </source>
</evidence>
<dbReference type="AlphaFoldDB" id="A0AAD7DJT8"/>
<organism evidence="2 3">
    <name type="scientific">Mycena rosella</name>
    <name type="common">Pink bonnet</name>
    <name type="synonym">Agaricus rosellus</name>
    <dbReference type="NCBI Taxonomy" id="1033263"/>
    <lineage>
        <taxon>Eukaryota</taxon>
        <taxon>Fungi</taxon>
        <taxon>Dikarya</taxon>
        <taxon>Basidiomycota</taxon>
        <taxon>Agaricomycotina</taxon>
        <taxon>Agaricomycetes</taxon>
        <taxon>Agaricomycetidae</taxon>
        <taxon>Agaricales</taxon>
        <taxon>Marasmiineae</taxon>
        <taxon>Mycenaceae</taxon>
        <taxon>Mycena</taxon>
    </lineage>
</organism>
<gene>
    <name evidence="2" type="ORF">B0H17DRAFT_1283212</name>
</gene>
<proteinExistence type="predicted"/>
<reference evidence="2" key="1">
    <citation type="submission" date="2023-03" db="EMBL/GenBank/DDBJ databases">
        <title>Massive genome expansion in bonnet fungi (Mycena s.s.) driven by repeated elements and novel gene families across ecological guilds.</title>
        <authorList>
            <consortium name="Lawrence Berkeley National Laboratory"/>
            <person name="Harder C.B."/>
            <person name="Miyauchi S."/>
            <person name="Viragh M."/>
            <person name="Kuo A."/>
            <person name="Thoen E."/>
            <person name="Andreopoulos B."/>
            <person name="Lu D."/>
            <person name="Skrede I."/>
            <person name="Drula E."/>
            <person name="Henrissat B."/>
            <person name="Morin E."/>
            <person name="Kohler A."/>
            <person name="Barry K."/>
            <person name="LaButti K."/>
            <person name="Morin E."/>
            <person name="Salamov A."/>
            <person name="Lipzen A."/>
            <person name="Mereny Z."/>
            <person name="Hegedus B."/>
            <person name="Baldrian P."/>
            <person name="Stursova M."/>
            <person name="Weitz H."/>
            <person name="Taylor A."/>
            <person name="Grigoriev I.V."/>
            <person name="Nagy L.G."/>
            <person name="Martin F."/>
            <person name="Kauserud H."/>
        </authorList>
    </citation>
    <scope>NUCLEOTIDE SEQUENCE</scope>
    <source>
        <strain evidence="2">CBHHK067</strain>
    </source>
</reference>
<evidence type="ECO:0000313" key="2">
    <source>
        <dbReference type="EMBL" id="KAJ7692544.1"/>
    </source>
</evidence>
<dbReference type="EMBL" id="JARKIE010000051">
    <property type="protein sequence ID" value="KAJ7692544.1"/>
    <property type="molecule type" value="Genomic_DNA"/>
</dbReference>
<accession>A0AAD7DJT8</accession>
<evidence type="ECO:0000313" key="3">
    <source>
        <dbReference type="Proteomes" id="UP001221757"/>
    </source>
</evidence>